<feature type="transmembrane region" description="Helical" evidence="3">
    <location>
        <begin position="419"/>
        <end position="440"/>
    </location>
</feature>
<evidence type="ECO:0000256" key="1">
    <source>
        <dbReference type="ARBA" id="ARBA00022801"/>
    </source>
</evidence>
<dbReference type="AlphaFoldDB" id="K7AVG2"/>
<keyword evidence="6" id="KW-1185">Reference proteome</keyword>
<evidence type="ECO:0000313" key="6">
    <source>
        <dbReference type="Proteomes" id="UP000011864"/>
    </source>
</evidence>
<organism evidence="5 6">
    <name type="scientific">Paraglaciecola psychrophila 170</name>
    <dbReference type="NCBI Taxonomy" id="1129794"/>
    <lineage>
        <taxon>Bacteria</taxon>
        <taxon>Pseudomonadati</taxon>
        <taxon>Pseudomonadota</taxon>
        <taxon>Gammaproteobacteria</taxon>
        <taxon>Alteromonadales</taxon>
        <taxon>Alteromonadaceae</taxon>
        <taxon>Paraglaciecola</taxon>
    </lineage>
</organism>
<feature type="transmembrane region" description="Helical" evidence="3">
    <location>
        <begin position="460"/>
        <end position="484"/>
    </location>
</feature>
<dbReference type="Pfam" id="PF12146">
    <property type="entry name" value="Hydrolase_4"/>
    <property type="match status" value="1"/>
</dbReference>
<dbReference type="HOGENOM" id="CLU_026983_1_0_6"/>
<dbReference type="STRING" id="1129794.C427_4394"/>
<dbReference type="PRINTS" id="PR00111">
    <property type="entry name" value="ABHYDROLASE"/>
</dbReference>
<feature type="transmembrane region" description="Helical" evidence="3">
    <location>
        <begin position="530"/>
        <end position="552"/>
    </location>
</feature>
<dbReference type="RefSeq" id="WP_007641006.1">
    <property type="nucleotide sequence ID" value="NC_020514.1"/>
</dbReference>
<evidence type="ECO:0000313" key="5">
    <source>
        <dbReference type="EMBL" id="AGH46496.1"/>
    </source>
</evidence>
<keyword evidence="3" id="KW-0812">Transmembrane</keyword>
<evidence type="ECO:0000259" key="4">
    <source>
        <dbReference type="Pfam" id="PF12146"/>
    </source>
</evidence>
<gene>
    <name evidence="5" type="ORF">C427_4394</name>
</gene>
<evidence type="ECO:0000256" key="3">
    <source>
        <dbReference type="SAM" id="Phobius"/>
    </source>
</evidence>
<feature type="transmembrane region" description="Helical" evidence="3">
    <location>
        <begin position="369"/>
        <end position="391"/>
    </location>
</feature>
<dbReference type="InterPro" id="IPR029058">
    <property type="entry name" value="AB_hydrolase_fold"/>
</dbReference>
<dbReference type="InterPro" id="IPR000073">
    <property type="entry name" value="AB_hydrolase_1"/>
</dbReference>
<feature type="transmembrane region" description="Helical" evidence="3">
    <location>
        <begin position="559"/>
        <end position="579"/>
    </location>
</feature>
<dbReference type="PANTHER" id="PTHR22946">
    <property type="entry name" value="DIENELACTONE HYDROLASE DOMAIN-CONTAINING PROTEIN-RELATED"/>
    <property type="match status" value="1"/>
</dbReference>
<dbReference type="eggNOG" id="COG1073">
    <property type="taxonomic scope" value="Bacteria"/>
</dbReference>
<protein>
    <recommendedName>
        <fullName evidence="4">Serine aminopeptidase S33 domain-containing protein</fullName>
    </recommendedName>
</protein>
<evidence type="ECO:0000256" key="2">
    <source>
        <dbReference type="ARBA" id="ARBA00038115"/>
    </source>
</evidence>
<keyword evidence="3" id="KW-0472">Membrane</keyword>
<dbReference type="InterPro" id="IPR022742">
    <property type="entry name" value="Hydrolase_4"/>
</dbReference>
<dbReference type="Gene3D" id="3.40.50.1820">
    <property type="entry name" value="alpha/beta hydrolase"/>
    <property type="match status" value="1"/>
</dbReference>
<reference evidence="5 6" key="1">
    <citation type="journal article" date="2013" name="Genome Announc.">
        <title>Complete Genome Sequence of Glaciecola psychrophila Strain 170T.</title>
        <authorList>
            <person name="Yin J."/>
            <person name="Chen J."/>
            <person name="Liu G."/>
            <person name="Yu Y."/>
            <person name="Song L."/>
            <person name="Wang X."/>
            <person name="Qu X."/>
        </authorList>
    </citation>
    <scope>NUCLEOTIDE SEQUENCE [LARGE SCALE GENOMIC DNA]</scope>
    <source>
        <strain evidence="5 6">170</strain>
    </source>
</reference>
<feature type="transmembrane region" description="Helical" evidence="3">
    <location>
        <begin position="496"/>
        <end position="518"/>
    </location>
</feature>
<sequence>MKYHSKVLILAVALILFGGFLANQIQSNGGSVDVSHVRFAGNDGIITHARLFVPDGVSNKNPAPGIVATHGYINSNETQSAFAIEFSRRGYVVLAPDQTGHGYSDPAAFANGFGGIDTLAYMKTLAFVDQDNIGLEGHSMGGWASLVAASVYPQDYQSIMILGSSPGTFGAPKGTADWPRNLAVVFSKYDEFSALMWGVAIPTDITKTDKLKTLFNTSEEVIPDTLYGNIADGTARILHQPAVTHPGDHFSHAAIKHAIEWFDQTLVGAQPLPSDDQVWLWKEIGTLLALIGMTILIVPALTRVAETSTFRSLKTSMPKLHSLTGGGWWVGALIFTLLPAITLFPFKGISEKLGWQASAVFAQNITTQVMVWALLTGLVSITLFLLWHFLLNRKTGASFESYGLTWNGQVPISSIVHSFLLALAVVGVLYTSLLLTNYLFDMDYRIWVFGIKLLSPLQMGIALSYLIPFSLFFIIVATVLHGQLRCDDWSFRKELVVNWLLLSVGYLLLLIVQYTPLLMGGTLLIASEPLWSIIALQFVPLMTIAAVVFTVAYRVTGRVYTGAFINAMIITWVIVASQATHYTF</sequence>
<keyword evidence="3" id="KW-1133">Transmembrane helix</keyword>
<dbReference type="KEGG" id="gps:C427_4394"/>
<dbReference type="SUPFAM" id="SSF53474">
    <property type="entry name" value="alpha/beta-Hydrolases"/>
    <property type="match status" value="1"/>
</dbReference>
<feature type="domain" description="Serine aminopeptidase S33" evidence="4">
    <location>
        <begin position="65"/>
        <end position="183"/>
    </location>
</feature>
<name>K7AVG2_9ALTE</name>
<dbReference type="PATRIC" id="fig|1129794.4.peg.4375"/>
<dbReference type="GO" id="GO:0052689">
    <property type="term" value="F:carboxylic ester hydrolase activity"/>
    <property type="evidence" value="ECO:0007669"/>
    <property type="project" value="UniProtKB-ARBA"/>
</dbReference>
<keyword evidence="1" id="KW-0378">Hydrolase</keyword>
<feature type="transmembrane region" description="Helical" evidence="3">
    <location>
        <begin position="284"/>
        <end position="305"/>
    </location>
</feature>
<dbReference type="PANTHER" id="PTHR22946:SF9">
    <property type="entry name" value="POLYKETIDE TRANSFERASE AF380"/>
    <property type="match status" value="1"/>
</dbReference>
<feature type="transmembrane region" description="Helical" evidence="3">
    <location>
        <begin position="326"/>
        <end position="349"/>
    </location>
</feature>
<accession>K7AVG2</accession>
<comment type="similarity">
    <text evidence="2">Belongs to the AB hydrolase superfamily. FUS2 hydrolase family.</text>
</comment>
<proteinExistence type="inferred from homology"/>
<dbReference type="EMBL" id="CP003837">
    <property type="protein sequence ID" value="AGH46496.1"/>
    <property type="molecule type" value="Genomic_DNA"/>
</dbReference>
<dbReference type="Proteomes" id="UP000011864">
    <property type="component" value="Chromosome"/>
</dbReference>
<dbReference type="InterPro" id="IPR050261">
    <property type="entry name" value="FrsA_esterase"/>
</dbReference>
<dbReference type="OrthoDB" id="9805123at2"/>